<keyword evidence="1" id="KW-0732">Signal</keyword>
<dbReference type="InterPro" id="IPR002591">
    <property type="entry name" value="Phosphodiest/P_Trfase"/>
</dbReference>
<proteinExistence type="predicted"/>
<dbReference type="RefSeq" id="WP_186913120.1">
    <property type="nucleotide sequence ID" value="NZ_JACOFV010000012.1"/>
</dbReference>
<dbReference type="PANTHER" id="PTHR10151:SF120">
    <property type="entry name" value="BIS(5'-ADENOSYL)-TRIPHOSPHATASE"/>
    <property type="match status" value="1"/>
</dbReference>
<sequence>MKYAMSMVATLTASLMLGGCGSSSTTPATPVTPVTPAITATRTIIMVWDGLRPDSVNATDTPNLYGLRQSGANFTDNHSTYPTFTMMNGSSFATGSFPKTSGFYGNTFWTPPQGTGNTIPVGNGAGGSAQDYVDPVFTEDYQVLNTLNNYYSGQLLLVKSLFATAQAGGLVTATIGKSGAAYIQDLGKGGYFLDENTVSPRSLVTELQTAGYALPTNTVRGYSGTDAVTLSATNGNPTARAGYVTFNTTAFDPNGVQAIASRDPSDATQGAPEDAANKYMMSVFTSYILPTKKPMLSLIWFRTPDNVEHGYGPGTANAKAGLRSQDARLGELISALRSNGLDSTTNIIVVSDHGHSSVSGPLNLYPLRTINASTALPNGPLVNGSTSGTNTASIGGVAASGGYSFSGDVRSADLLTYRGFSAYDGTKCAVSPMYGLNAAGTPTLAVQVDTTGSLCGAANTKYQAISASLAKPVAAFAVPAPGSLPANGIVVAANGGSDYFYVPGHDATTVKNLVKFLQQREEYGAIFVDSRYGSIPGTLTMAQVNLENANRQNNGQPDVVVSFNWDSTVSIQGMPGIEFESFSAGQHGMHGSFGITDVHNTLIASGPSFSNATIAGPSGNVDVAPTVAYLLGLSMPQADGRILNEALVTPASKSAPSVVVSTVSPTSPATGLRFELPTDPTGATADSSLTGSYNINLGVKDLTVDGKTYRYFDYAKAIRQ</sequence>
<feature type="signal peptide" evidence="1">
    <location>
        <begin position="1"/>
        <end position="28"/>
    </location>
</feature>
<evidence type="ECO:0000313" key="2">
    <source>
        <dbReference type="EMBL" id="MBC3863179.1"/>
    </source>
</evidence>
<dbReference type="GO" id="GO:0016787">
    <property type="term" value="F:hydrolase activity"/>
    <property type="evidence" value="ECO:0007669"/>
    <property type="project" value="UniProtKB-ARBA"/>
</dbReference>
<evidence type="ECO:0000256" key="1">
    <source>
        <dbReference type="SAM" id="SignalP"/>
    </source>
</evidence>
<evidence type="ECO:0000313" key="3">
    <source>
        <dbReference type="Proteomes" id="UP000634011"/>
    </source>
</evidence>
<dbReference type="AlphaFoldDB" id="A0A923HLP0"/>
<dbReference type="SUPFAM" id="SSF53649">
    <property type="entry name" value="Alkaline phosphatase-like"/>
    <property type="match status" value="1"/>
</dbReference>
<organism evidence="2 3">
    <name type="scientific">Undibacterium jejuense</name>
    <dbReference type="NCBI Taxonomy" id="1344949"/>
    <lineage>
        <taxon>Bacteria</taxon>
        <taxon>Pseudomonadati</taxon>
        <taxon>Pseudomonadota</taxon>
        <taxon>Betaproteobacteria</taxon>
        <taxon>Burkholderiales</taxon>
        <taxon>Oxalobacteraceae</taxon>
        <taxon>Undibacterium</taxon>
    </lineage>
</organism>
<comment type="caution">
    <text evidence="2">The sequence shown here is derived from an EMBL/GenBank/DDBJ whole genome shotgun (WGS) entry which is preliminary data.</text>
</comment>
<accession>A0A923HLP0</accession>
<dbReference type="EMBL" id="JACOFV010000012">
    <property type="protein sequence ID" value="MBC3863179.1"/>
    <property type="molecule type" value="Genomic_DNA"/>
</dbReference>
<dbReference type="Gene3D" id="3.40.720.10">
    <property type="entry name" value="Alkaline Phosphatase, subunit A"/>
    <property type="match status" value="2"/>
</dbReference>
<feature type="chain" id="PRO_5037427150" evidence="1">
    <location>
        <begin position="29"/>
        <end position="720"/>
    </location>
</feature>
<dbReference type="InterPro" id="IPR017850">
    <property type="entry name" value="Alkaline_phosphatase_core_sf"/>
</dbReference>
<dbReference type="Proteomes" id="UP000634011">
    <property type="component" value="Unassembled WGS sequence"/>
</dbReference>
<dbReference type="PANTHER" id="PTHR10151">
    <property type="entry name" value="ECTONUCLEOTIDE PYROPHOSPHATASE/PHOSPHODIESTERASE"/>
    <property type="match status" value="1"/>
</dbReference>
<dbReference type="PROSITE" id="PS51257">
    <property type="entry name" value="PROKAR_LIPOPROTEIN"/>
    <property type="match status" value="1"/>
</dbReference>
<dbReference type="Pfam" id="PF01663">
    <property type="entry name" value="Phosphodiest"/>
    <property type="match status" value="1"/>
</dbReference>
<protein>
    <submittedName>
        <fullName evidence="2">Alkaline phosphatase family protein</fullName>
    </submittedName>
</protein>
<reference evidence="2" key="1">
    <citation type="submission" date="2020-08" db="EMBL/GenBank/DDBJ databases">
        <title>Novel species isolated from subtropical streams in China.</title>
        <authorList>
            <person name="Lu H."/>
        </authorList>
    </citation>
    <scope>NUCLEOTIDE SEQUENCE</scope>
    <source>
        <strain evidence="2">KACC 12607</strain>
    </source>
</reference>
<gene>
    <name evidence="2" type="ORF">H8K32_13795</name>
</gene>
<keyword evidence="3" id="KW-1185">Reference proteome</keyword>
<dbReference type="GO" id="GO:0005773">
    <property type="term" value="C:vacuole"/>
    <property type="evidence" value="ECO:0007669"/>
    <property type="project" value="TreeGrafter"/>
</dbReference>
<name>A0A923HLP0_9BURK</name>